<protein>
    <submittedName>
        <fullName evidence="1">Uncharacterized protein</fullName>
    </submittedName>
</protein>
<gene>
    <name evidence="1" type="ORF">LLUT_LOCUS28683</name>
</gene>
<dbReference type="AlphaFoldDB" id="A0AAV1Y147"/>
<sequence length="81" mass="8755">MLCYDGSLDQERVCLAVISGAKGPAENSEFEYPSILTTIKMFTKMHGLEHLRMLLGSFSSPRMDWAGGGQVAGSGPLFSLD</sequence>
<reference evidence="1 2" key="1">
    <citation type="submission" date="2024-03" db="EMBL/GenBank/DDBJ databases">
        <authorList>
            <person name="Martinez-Hernandez J."/>
        </authorList>
    </citation>
    <scope>NUCLEOTIDE SEQUENCE [LARGE SCALE GENOMIC DNA]</scope>
</reference>
<name>A0AAV1Y147_LUPLU</name>
<keyword evidence="2" id="KW-1185">Reference proteome</keyword>
<dbReference type="Proteomes" id="UP001497480">
    <property type="component" value="Unassembled WGS sequence"/>
</dbReference>
<accession>A0AAV1Y147</accession>
<evidence type="ECO:0000313" key="2">
    <source>
        <dbReference type="Proteomes" id="UP001497480"/>
    </source>
</evidence>
<organism evidence="1 2">
    <name type="scientific">Lupinus luteus</name>
    <name type="common">European yellow lupine</name>
    <dbReference type="NCBI Taxonomy" id="3873"/>
    <lineage>
        <taxon>Eukaryota</taxon>
        <taxon>Viridiplantae</taxon>
        <taxon>Streptophyta</taxon>
        <taxon>Embryophyta</taxon>
        <taxon>Tracheophyta</taxon>
        <taxon>Spermatophyta</taxon>
        <taxon>Magnoliopsida</taxon>
        <taxon>eudicotyledons</taxon>
        <taxon>Gunneridae</taxon>
        <taxon>Pentapetalae</taxon>
        <taxon>rosids</taxon>
        <taxon>fabids</taxon>
        <taxon>Fabales</taxon>
        <taxon>Fabaceae</taxon>
        <taxon>Papilionoideae</taxon>
        <taxon>50 kb inversion clade</taxon>
        <taxon>genistoids sensu lato</taxon>
        <taxon>core genistoids</taxon>
        <taxon>Genisteae</taxon>
        <taxon>Lupinus</taxon>
    </lineage>
</organism>
<evidence type="ECO:0000313" key="1">
    <source>
        <dbReference type="EMBL" id="CAL0327623.1"/>
    </source>
</evidence>
<dbReference type="EMBL" id="CAXHTB010000020">
    <property type="protein sequence ID" value="CAL0327623.1"/>
    <property type="molecule type" value="Genomic_DNA"/>
</dbReference>
<proteinExistence type="predicted"/>
<comment type="caution">
    <text evidence="1">The sequence shown here is derived from an EMBL/GenBank/DDBJ whole genome shotgun (WGS) entry which is preliminary data.</text>
</comment>